<feature type="signal peptide" evidence="1">
    <location>
        <begin position="1"/>
        <end position="30"/>
    </location>
</feature>
<gene>
    <name evidence="2" type="ORF">F5878DRAFT_609615</name>
</gene>
<dbReference type="Gene3D" id="1.20.1280.50">
    <property type="match status" value="1"/>
</dbReference>
<comment type="caution">
    <text evidence="2">The sequence shown here is derived from an EMBL/GenBank/DDBJ whole genome shotgun (WGS) entry which is preliminary data.</text>
</comment>
<evidence type="ECO:0000256" key="1">
    <source>
        <dbReference type="SAM" id="SignalP"/>
    </source>
</evidence>
<dbReference type="InterPro" id="IPR036047">
    <property type="entry name" value="F-box-like_dom_sf"/>
</dbReference>
<name>A0AA38UHL5_9AGAR</name>
<organism evidence="2 3">
    <name type="scientific">Lentinula raphanica</name>
    <dbReference type="NCBI Taxonomy" id="153919"/>
    <lineage>
        <taxon>Eukaryota</taxon>
        <taxon>Fungi</taxon>
        <taxon>Dikarya</taxon>
        <taxon>Basidiomycota</taxon>
        <taxon>Agaricomycotina</taxon>
        <taxon>Agaricomycetes</taxon>
        <taxon>Agaricomycetidae</taxon>
        <taxon>Agaricales</taxon>
        <taxon>Marasmiineae</taxon>
        <taxon>Omphalotaceae</taxon>
        <taxon>Lentinula</taxon>
    </lineage>
</organism>
<dbReference type="Proteomes" id="UP001163846">
    <property type="component" value="Unassembled WGS sequence"/>
</dbReference>
<dbReference type="Gene3D" id="3.80.10.10">
    <property type="entry name" value="Ribonuclease Inhibitor"/>
    <property type="match status" value="1"/>
</dbReference>
<feature type="chain" id="PRO_5041307591" description="F-box domain-containing protein" evidence="1">
    <location>
        <begin position="31"/>
        <end position="488"/>
    </location>
</feature>
<sequence>MSKLIFTSPLSLLPLIILTMELSSFPAIDASPVSRRPSSFVSGPHVEKLPVELLIEIFALCAAEDSDAPLTLGTVCSTWNEIVNGSPRVWQVVILDDSEKSFATSQSRAKIWISRSAPLQFDLKLNVKDADNVLHPLAPFLPVLDRWRRLTITGAFQKCFHLSDASSRRSLLKEFNISIEDDAVDDHVFPRTHTQSLQNHPRMNIRFTHSPQASDSLLSTPLRFTSLKITDWQHWPRQGPSFTAVCSLLRACPQLESFTFYGWMDHRRYGSLPLVYLPSLHTMNIHESPYARVILSTIHAPALSELYLDELNMCLDDGFLGKPDDIENDPHDCVMVCRWSNHATGNGLRRLIAHCNPPLKTLVMSSSDIRFKDYLHVFERTTELEDLRLICSQMWFDDMVVKLLEPYAASKSPVHSLDVRLPCLRHLEIRSTSHISGDAIVRSVSKRVAFTNQLTYTLEVVIISDCEKFGAQHEARLMQVLGPRFRPE</sequence>
<evidence type="ECO:0000313" key="3">
    <source>
        <dbReference type="Proteomes" id="UP001163846"/>
    </source>
</evidence>
<protein>
    <recommendedName>
        <fullName evidence="4">F-box domain-containing protein</fullName>
    </recommendedName>
</protein>
<dbReference type="SUPFAM" id="SSF52047">
    <property type="entry name" value="RNI-like"/>
    <property type="match status" value="1"/>
</dbReference>
<dbReference type="AlphaFoldDB" id="A0AA38UHL5"/>
<keyword evidence="1" id="KW-0732">Signal</keyword>
<evidence type="ECO:0008006" key="4">
    <source>
        <dbReference type="Google" id="ProtNLM"/>
    </source>
</evidence>
<reference evidence="2" key="1">
    <citation type="submission" date="2022-08" db="EMBL/GenBank/DDBJ databases">
        <authorList>
            <consortium name="DOE Joint Genome Institute"/>
            <person name="Min B."/>
            <person name="Riley R."/>
            <person name="Sierra-Patev S."/>
            <person name="Naranjo-Ortiz M."/>
            <person name="Looney B."/>
            <person name="Konkel Z."/>
            <person name="Slot J.C."/>
            <person name="Sakamoto Y."/>
            <person name="Steenwyk J.L."/>
            <person name="Rokas A."/>
            <person name="Carro J."/>
            <person name="Camarero S."/>
            <person name="Ferreira P."/>
            <person name="Molpeceres G."/>
            <person name="Ruiz-Duenas F.J."/>
            <person name="Serrano A."/>
            <person name="Henrissat B."/>
            <person name="Drula E."/>
            <person name="Hughes K.W."/>
            <person name="Mata J.L."/>
            <person name="Ishikawa N.K."/>
            <person name="Vargas-Isla R."/>
            <person name="Ushijima S."/>
            <person name="Smith C.A."/>
            <person name="Ahrendt S."/>
            <person name="Andreopoulos W."/>
            <person name="He G."/>
            <person name="Labutti K."/>
            <person name="Lipzen A."/>
            <person name="Ng V."/>
            <person name="Sandor L."/>
            <person name="Barry K."/>
            <person name="Martinez A.T."/>
            <person name="Xiao Y."/>
            <person name="Gibbons J.G."/>
            <person name="Terashima K."/>
            <person name="Hibbett D.S."/>
            <person name="Grigoriev I.V."/>
        </authorList>
    </citation>
    <scope>NUCLEOTIDE SEQUENCE</scope>
    <source>
        <strain evidence="2">TFB9207</strain>
    </source>
</reference>
<proteinExistence type="predicted"/>
<accession>A0AA38UHL5</accession>
<dbReference type="InterPro" id="IPR032675">
    <property type="entry name" value="LRR_dom_sf"/>
</dbReference>
<dbReference type="EMBL" id="MU806030">
    <property type="protein sequence ID" value="KAJ3841724.1"/>
    <property type="molecule type" value="Genomic_DNA"/>
</dbReference>
<evidence type="ECO:0000313" key="2">
    <source>
        <dbReference type="EMBL" id="KAJ3841724.1"/>
    </source>
</evidence>
<keyword evidence="3" id="KW-1185">Reference proteome</keyword>
<dbReference type="SUPFAM" id="SSF81383">
    <property type="entry name" value="F-box domain"/>
    <property type="match status" value="1"/>
</dbReference>